<evidence type="ECO:0000313" key="2">
    <source>
        <dbReference type="Proteomes" id="UP001162541"/>
    </source>
</evidence>
<organism evidence="1 2">
    <name type="scientific">Marchantia polymorpha subsp. ruderalis</name>
    <dbReference type="NCBI Taxonomy" id="1480154"/>
    <lineage>
        <taxon>Eukaryota</taxon>
        <taxon>Viridiplantae</taxon>
        <taxon>Streptophyta</taxon>
        <taxon>Embryophyta</taxon>
        <taxon>Marchantiophyta</taxon>
        <taxon>Marchantiopsida</taxon>
        <taxon>Marchantiidae</taxon>
        <taxon>Marchantiales</taxon>
        <taxon>Marchantiaceae</taxon>
        <taxon>Marchantia</taxon>
    </lineage>
</organism>
<dbReference type="Proteomes" id="UP001162541">
    <property type="component" value="Chromosome 5"/>
</dbReference>
<sequence length="95" mass="10671">MMRKRRHVLLSGTFGMDGSCNSGRREAWLGAVRSMGCIGYPTVNRAMAWLGCASQSEIVVSPQNLLCPFSFGRFAMDCQSYNWDLWPPPPRDRSP</sequence>
<accession>A0AAF6BLA8</accession>
<gene>
    <name evidence="1" type="ORF">Mp_5g22940</name>
</gene>
<dbReference type="EMBL" id="AP019870">
    <property type="protein sequence ID" value="BBN12792.1"/>
    <property type="molecule type" value="Genomic_DNA"/>
</dbReference>
<evidence type="ECO:0000313" key="1">
    <source>
        <dbReference type="EMBL" id="BBN12792.1"/>
    </source>
</evidence>
<dbReference type="AlphaFoldDB" id="A0AAF6BLA8"/>
<reference evidence="2" key="1">
    <citation type="journal article" date="2020" name="Curr. Biol.">
        <title>Chromatin organization in early land plants reveals an ancestral association between H3K27me3, transposons, and constitutive heterochromatin.</title>
        <authorList>
            <person name="Montgomery S.A."/>
            <person name="Tanizawa Y."/>
            <person name="Galik B."/>
            <person name="Wang N."/>
            <person name="Ito T."/>
            <person name="Mochizuki T."/>
            <person name="Akimcheva S."/>
            <person name="Bowman J.L."/>
            <person name="Cognat V."/>
            <person name="Marechal-Drouard L."/>
            <person name="Ekker H."/>
            <person name="Hong S.F."/>
            <person name="Kohchi T."/>
            <person name="Lin S.S."/>
            <person name="Liu L.D."/>
            <person name="Nakamura Y."/>
            <person name="Valeeva L.R."/>
            <person name="Shakirov E.V."/>
            <person name="Shippen D.E."/>
            <person name="Wei W.L."/>
            <person name="Yagura M."/>
            <person name="Yamaoka S."/>
            <person name="Yamato K.T."/>
            <person name="Liu C."/>
            <person name="Berger F."/>
        </authorList>
    </citation>
    <scope>NUCLEOTIDE SEQUENCE [LARGE SCALE GENOMIC DNA]</scope>
    <source>
        <strain evidence="2">Tak-1</strain>
    </source>
</reference>
<protein>
    <submittedName>
        <fullName evidence="1">Uncharacterized protein</fullName>
    </submittedName>
</protein>
<name>A0AAF6BLA8_MARPO</name>
<proteinExistence type="predicted"/>